<dbReference type="EMBL" id="FOLM01000012">
    <property type="protein sequence ID" value="SFD25733.1"/>
    <property type="molecule type" value="Genomic_DNA"/>
</dbReference>
<feature type="region of interest" description="Disordered" evidence="1">
    <location>
        <begin position="1035"/>
        <end position="1087"/>
    </location>
</feature>
<dbReference type="RefSeq" id="WP_093840310.1">
    <property type="nucleotide sequence ID" value="NZ_FOLM01000012.1"/>
</dbReference>
<protein>
    <submittedName>
        <fullName evidence="3">CHAT domain-containing protein</fullName>
    </submittedName>
</protein>
<evidence type="ECO:0000256" key="1">
    <source>
        <dbReference type="SAM" id="MobiDB-lite"/>
    </source>
</evidence>
<dbReference type="InterPro" id="IPR024983">
    <property type="entry name" value="CHAT_dom"/>
</dbReference>
<dbReference type="AlphaFoldDB" id="A0A1I1R2H5"/>
<dbReference type="Proteomes" id="UP000199207">
    <property type="component" value="Unassembled WGS sequence"/>
</dbReference>
<evidence type="ECO:0000313" key="4">
    <source>
        <dbReference type="Proteomes" id="UP000199207"/>
    </source>
</evidence>
<feature type="domain" description="CHAT" evidence="2">
    <location>
        <begin position="877"/>
        <end position="1200"/>
    </location>
</feature>
<dbReference type="OrthoDB" id="4149784at2"/>
<dbReference type="STRING" id="910347.SAMN05421773_11210"/>
<evidence type="ECO:0000313" key="3">
    <source>
        <dbReference type="EMBL" id="SFD25733.1"/>
    </source>
</evidence>
<accession>A0A1I1R2H5</accession>
<evidence type="ECO:0000259" key="2">
    <source>
        <dbReference type="Pfam" id="PF12770"/>
    </source>
</evidence>
<name>A0A1I1R2H5_9ACTN</name>
<organism evidence="3 4">
    <name type="scientific">Streptomyces aidingensis</name>
    <dbReference type="NCBI Taxonomy" id="910347"/>
    <lineage>
        <taxon>Bacteria</taxon>
        <taxon>Bacillati</taxon>
        <taxon>Actinomycetota</taxon>
        <taxon>Actinomycetes</taxon>
        <taxon>Kitasatosporales</taxon>
        <taxon>Streptomycetaceae</taxon>
        <taxon>Streptomyces</taxon>
    </lineage>
</organism>
<sequence length="1231" mass="129025">MAERAEEILARAGRLLPAEETGQVPTTRQELARLMPDVVRELSELEAALSPDDPSGPVLRARLGGLHALLSLTGPGTEENRAEGVRLLRAARAGLPPDTWEARRAAVALALLLVPMPPMTQDGKPPAFPELFAWAARNDFSSEPLQADMKEAGDIFAELSAVHLPGPLAVQVAQISSATAFFRQAAAARDYNGLFDMAGRILPDVVADPAQREQLGALLHVARTLPQPEPGTAASAEPPPGTGPAEQESEERVAAMVRLMVEMAVPGALGADGLAEHLRLLEAPRRHAPPGAGTAADDAFKAGLAHMVLALRTGDPERVVDAAERLRVAVAGLPPGDGTRQMVERMSPALQLLSGRSRGSREADERASRLLAELDPGPLTDPERFRQGPLEQVRMLLRLLLLLERLAAQDAPGREELEAITEELLFVVQRSREDDEWYGLAVLILGMALLVDARSTGSLSALRRGARYLSLAADHPGAPYYRRVLAVVRLPLLALTATLERDPDQIMTAVHEARAALPETELVVNERARTRWAIAMLLEAAHRLTREPARLDEAIAELEAGRAELAAGVDPETSRGLLWQLARSRGERAAAGGPGAAADRAAAIGTGLDCLRLTGEAVLLQLGAEHGLRTATDGAGDGLRVAAWAATRAGTGDGAADPAAGETRDVLEALELSRALVLKAAATSVGVPEQLAALGHAELAREWRRTVPDTGQRNEPLLSDPARVTEIPGTLRRRALDVLRGAPGPDGAPRPLLRVPDAAELLRGLRDSGADALAYLVPGPEPQHDGAGGDGFALVLDGGSGECTVLPLPGLSPAGRAPLARYLDASAARSALRRKRPAGGLDAREAAHAVRAVQAVQAAEMRWRSALEALCDWAGPAALAPLLDHVGRERGDAPGPPRLVLVPCGNLGVVPWHAARLPAGPAARAARRYAVQEAVLSYAASGAEFLRAAARGRMPLRSCPVLVTDPRLNLVRAEDEVLALHRLCYPDARVLGRFLDGPPPGIRVTGAGTPEELLAVLPGGAGPRASMVHVMSHGSAGTRPTLSALDLAPPDGGPGPADGARGPDPGGLTVSRLLDRPGGPASGEPGPLVVLSACETDLSTRDHDEALTLATAIVARGATDAVGSRWTALDGASALFMAVFHHFAARRSLAPPDALRAAQMWMLDPGRQAPDGLGGELLREAGRPYLADVVAWAAFIHQGSPCPAGPGVPAATDPAKGKAKGKETGKGKVRR</sequence>
<reference evidence="3 4" key="1">
    <citation type="submission" date="2016-10" db="EMBL/GenBank/DDBJ databases">
        <authorList>
            <person name="de Groot N.N."/>
        </authorList>
    </citation>
    <scope>NUCLEOTIDE SEQUENCE [LARGE SCALE GENOMIC DNA]</scope>
    <source>
        <strain evidence="3 4">CGMCC 4.5739</strain>
    </source>
</reference>
<gene>
    <name evidence="3" type="ORF">SAMN05421773_11210</name>
</gene>
<keyword evidence="4" id="KW-1185">Reference proteome</keyword>
<feature type="compositionally biased region" description="Basic and acidic residues" evidence="1">
    <location>
        <begin position="1220"/>
        <end position="1231"/>
    </location>
</feature>
<dbReference type="Pfam" id="PF12770">
    <property type="entry name" value="CHAT"/>
    <property type="match status" value="1"/>
</dbReference>
<feature type="region of interest" description="Disordered" evidence="1">
    <location>
        <begin position="1203"/>
        <end position="1231"/>
    </location>
</feature>
<feature type="compositionally biased region" description="Low complexity" evidence="1">
    <location>
        <begin position="1057"/>
        <end position="1068"/>
    </location>
</feature>
<proteinExistence type="predicted"/>
<feature type="region of interest" description="Disordered" evidence="1">
    <location>
        <begin position="227"/>
        <end position="250"/>
    </location>
</feature>